<evidence type="ECO:0000313" key="3">
    <source>
        <dbReference type="EMBL" id="MCF0266003.1"/>
    </source>
</evidence>
<evidence type="ECO:0000256" key="1">
    <source>
        <dbReference type="SAM" id="MobiDB-lite"/>
    </source>
</evidence>
<comment type="caution">
    <text evidence="3">The sequence shown here is derived from an EMBL/GenBank/DDBJ whole genome shotgun (WGS) entry which is preliminary data.</text>
</comment>
<feature type="region of interest" description="Disordered" evidence="1">
    <location>
        <begin position="1"/>
        <end position="20"/>
    </location>
</feature>
<reference evidence="3" key="1">
    <citation type="submission" date="2021-07" db="EMBL/GenBank/DDBJ databases">
        <authorList>
            <person name="Fernandez M."/>
            <person name="Pereira P."/>
            <person name="Torres Tejerizo G.A."/>
            <person name="Gonzalez P."/>
            <person name="Agostini E."/>
        </authorList>
    </citation>
    <scope>NUCLEOTIDE SEQUENCE</scope>
    <source>
        <strain evidence="3">SFC 500-1A</strain>
    </source>
</reference>
<feature type="transmembrane region" description="Helical" evidence="2">
    <location>
        <begin position="26"/>
        <end position="44"/>
    </location>
</feature>
<proteinExistence type="predicted"/>
<dbReference type="Proteomes" id="UP000887320">
    <property type="component" value="Unassembled WGS sequence"/>
</dbReference>
<feature type="compositionally biased region" description="Polar residues" evidence="1">
    <location>
        <begin position="1"/>
        <end position="11"/>
    </location>
</feature>
<keyword evidence="2" id="KW-1133">Transmembrane helix</keyword>
<name>A0A8X8GF48_ACIGI</name>
<keyword evidence="2" id="KW-0812">Transmembrane</keyword>
<dbReference type="RefSeq" id="WP_171501877.1">
    <property type="nucleotide sequence ID" value="NZ_CP083989.1"/>
</dbReference>
<gene>
    <name evidence="3" type="ORF">KW868_16270</name>
</gene>
<dbReference type="EMBL" id="JAHWXT010000006">
    <property type="protein sequence ID" value="MCF0266003.1"/>
    <property type="molecule type" value="Genomic_DNA"/>
</dbReference>
<accession>A0A8X8GF48</accession>
<organism evidence="3 4">
    <name type="scientific">Acinetobacter guillouiae</name>
    <name type="common">Acinetobacter genomosp. 11</name>
    <dbReference type="NCBI Taxonomy" id="106649"/>
    <lineage>
        <taxon>Bacteria</taxon>
        <taxon>Pseudomonadati</taxon>
        <taxon>Pseudomonadota</taxon>
        <taxon>Gammaproteobacteria</taxon>
        <taxon>Moraxellales</taxon>
        <taxon>Moraxellaceae</taxon>
        <taxon>Acinetobacter</taxon>
    </lineage>
</organism>
<keyword evidence="2" id="KW-0472">Membrane</keyword>
<evidence type="ECO:0000256" key="2">
    <source>
        <dbReference type="SAM" id="Phobius"/>
    </source>
</evidence>
<evidence type="ECO:0000313" key="4">
    <source>
        <dbReference type="Proteomes" id="UP000887320"/>
    </source>
</evidence>
<sequence>MLQDNKTSPAQERSEKAQEKRRIPKYILLLVGLFLLAIVIYMLASWQG</sequence>
<protein>
    <submittedName>
        <fullName evidence="3">Uncharacterized protein</fullName>
    </submittedName>
</protein>
<dbReference type="AlphaFoldDB" id="A0A8X8GF48"/>